<dbReference type="EMBL" id="JARKIK010000014">
    <property type="protein sequence ID" value="KAK8747835.1"/>
    <property type="molecule type" value="Genomic_DNA"/>
</dbReference>
<evidence type="ECO:0000313" key="3">
    <source>
        <dbReference type="Proteomes" id="UP001445076"/>
    </source>
</evidence>
<sequence>MFSRDMKNANILYFLCVMCQSKETIIKGQAVSLYNLKLHVKRKQHPAHAISLRRESRPDLPMENTGNLFVAELQRHHSVPGQQKPQVTEVKGTEHDEDLAGDRLEGGHE</sequence>
<evidence type="ECO:0000256" key="1">
    <source>
        <dbReference type="SAM" id="MobiDB-lite"/>
    </source>
</evidence>
<gene>
    <name evidence="2" type="ORF">OTU49_017533</name>
</gene>
<comment type="caution">
    <text evidence="2">The sequence shown here is derived from an EMBL/GenBank/DDBJ whole genome shotgun (WGS) entry which is preliminary data.</text>
</comment>
<dbReference type="Proteomes" id="UP001445076">
    <property type="component" value="Unassembled WGS sequence"/>
</dbReference>
<feature type="region of interest" description="Disordered" evidence="1">
    <location>
        <begin position="75"/>
        <end position="109"/>
    </location>
</feature>
<evidence type="ECO:0000313" key="2">
    <source>
        <dbReference type="EMBL" id="KAK8747835.1"/>
    </source>
</evidence>
<protein>
    <submittedName>
        <fullName evidence="2">Uncharacterized protein</fullName>
    </submittedName>
</protein>
<proteinExistence type="predicted"/>
<reference evidence="2 3" key="1">
    <citation type="journal article" date="2024" name="BMC Genomics">
        <title>Genome assembly of redclaw crayfish (Cherax quadricarinatus) provides insights into its immune adaptation and hypoxia tolerance.</title>
        <authorList>
            <person name="Liu Z."/>
            <person name="Zheng J."/>
            <person name="Li H."/>
            <person name="Fang K."/>
            <person name="Wang S."/>
            <person name="He J."/>
            <person name="Zhou D."/>
            <person name="Weng S."/>
            <person name="Chi M."/>
            <person name="Gu Z."/>
            <person name="He J."/>
            <person name="Li F."/>
            <person name="Wang M."/>
        </authorList>
    </citation>
    <scope>NUCLEOTIDE SEQUENCE [LARGE SCALE GENOMIC DNA]</scope>
    <source>
        <strain evidence="2">ZL_2023a</strain>
    </source>
</reference>
<feature type="compositionally biased region" description="Basic and acidic residues" evidence="1">
    <location>
        <begin position="91"/>
        <end position="109"/>
    </location>
</feature>
<keyword evidence="3" id="KW-1185">Reference proteome</keyword>
<dbReference type="AlphaFoldDB" id="A0AAW0Y7H3"/>
<organism evidence="2 3">
    <name type="scientific">Cherax quadricarinatus</name>
    <name type="common">Australian red claw crayfish</name>
    <dbReference type="NCBI Taxonomy" id="27406"/>
    <lineage>
        <taxon>Eukaryota</taxon>
        <taxon>Metazoa</taxon>
        <taxon>Ecdysozoa</taxon>
        <taxon>Arthropoda</taxon>
        <taxon>Crustacea</taxon>
        <taxon>Multicrustacea</taxon>
        <taxon>Malacostraca</taxon>
        <taxon>Eumalacostraca</taxon>
        <taxon>Eucarida</taxon>
        <taxon>Decapoda</taxon>
        <taxon>Pleocyemata</taxon>
        <taxon>Astacidea</taxon>
        <taxon>Parastacoidea</taxon>
        <taxon>Parastacidae</taxon>
        <taxon>Cherax</taxon>
    </lineage>
</organism>
<name>A0AAW0Y7H3_CHEQU</name>
<accession>A0AAW0Y7H3</accession>